<keyword evidence="3 6" id="KW-0812">Transmembrane</keyword>
<evidence type="ECO:0000256" key="5">
    <source>
        <dbReference type="ARBA" id="ARBA00023136"/>
    </source>
</evidence>
<evidence type="ECO:0000259" key="7">
    <source>
        <dbReference type="Pfam" id="PF02687"/>
    </source>
</evidence>
<dbReference type="InterPro" id="IPR003838">
    <property type="entry name" value="ABC3_permease_C"/>
</dbReference>
<evidence type="ECO:0000313" key="10">
    <source>
        <dbReference type="Proteomes" id="UP000613030"/>
    </source>
</evidence>
<reference evidence="9 10" key="1">
    <citation type="submission" date="2021-01" db="EMBL/GenBank/DDBJ databases">
        <title>Chryseolinea sp. Jin1 Genome sequencing and assembly.</title>
        <authorList>
            <person name="Kim I."/>
        </authorList>
    </citation>
    <scope>NUCLEOTIDE SEQUENCE [LARGE SCALE GENOMIC DNA]</scope>
    <source>
        <strain evidence="9 10">Jin1</strain>
    </source>
</reference>
<accession>A0ABS1KV49</accession>
<dbReference type="InterPro" id="IPR050250">
    <property type="entry name" value="Macrolide_Exporter_MacB"/>
</dbReference>
<sequence>MIRNYLRIAYRSLLKNKAFSFINIVGLAVGLAAFLFIVHYVRFEHSYEGYNKNAENIFRMTLDLYNGSEYVVTDCETYAMTGPGLKEKMPEVVDYARMFHNDGLQEIKTGDRKFLDEGIYFADPSAFDMFAVRLLTGDTTTALTAPMLAVISESNALKYFGRTDVVGEPLEIDRMLYHVSGVMADVPPNTHLKFNILLSHTSVMKRHPWYKDDTWENNNEFTYLKMKPGTDVDAFNKKLVAFSETMKDKINKDRLAAEPMRDIHLYSHKTFEPEVNGNARTVSFLMLIAVFIIIIAWVNYINLSTARAMERAREVGIRKVMGSLKSQLIFQFLSEAVLVNGLASLLALALFQTALPLFRQLTGQPLSMHVLDDTTFWMLWSALLLAGSILSGLYPAFVLSSFNPATVLKGKFRSSTHGQRLRQALVVFQFAATVILLACMCTVYLQITYLRKYDLGMSIDQTLIVRAPDLELSDSLYRSAAQSLKTELLRRPVVQGVAQTTSLPGLSLHELATTNNVKRLGHKNEGGSYNYYVFSIDADFVPTLGMKLVAGSNFESGSPNIDKVIINEEAVRRLGFANAEEAIGSRLDYYTRWKGEPAVIAGVLKNFYQRSPKEEHIPMLFSYTDWPSYFAIRLKGQDVTQAVADVKQVWADVYPNSIFHYFFLDDNYNQQYRADAQFGSVIGTFSALAVFIACLGLFGLSSFTIVQRTKEIGIRKVLGASVLQIVRLLSRDFAKVVLISAVIAMPLAYFAMDAWLANYAVRITLNAWIFLFPVAIILLLALTTVSFQTVKSALANPAKALKQE</sequence>
<organism evidence="9 10">
    <name type="scientific">Chryseolinea lacunae</name>
    <dbReference type="NCBI Taxonomy" id="2801331"/>
    <lineage>
        <taxon>Bacteria</taxon>
        <taxon>Pseudomonadati</taxon>
        <taxon>Bacteroidota</taxon>
        <taxon>Cytophagia</taxon>
        <taxon>Cytophagales</taxon>
        <taxon>Fulvivirgaceae</taxon>
        <taxon>Chryseolinea</taxon>
    </lineage>
</organism>
<evidence type="ECO:0000256" key="1">
    <source>
        <dbReference type="ARBA" id="ARBA00004651"/>
    </source>
</evidence>
<feature type="transmembrane region" description="Helical" evidence="6">
    <location>
        <begin position="21"/>
        <end position="41"/>
    </location>
</feature>
<dbReference type="PANTHER" id="PTHR30572:SF18">
    <property type="entry name" value="ABC-TYPE MACROLIDE FAMILY EXPORT SYSTEM PERMEASE COMPONENT 2"/>
    <property type="match status" value="1"/>
</dbReference>
<feature type="transmembrane region" description="Helical" evidence="6">
    <location>
        <begin position="282"/>
        <end position="303"/>
    </location>
</feature>
<gene>
    <name evidence="9" type="ORF">JI741_17840</name>
</gene>
<dbReference type="Pfam" id="PF12704">
    <property type="entry name" value="MacB_PCD"/>
    <property type="match status" value="1"/>
</dbReference>
<feature type="transmembrane region" description="Helical" evidence="6">
    <location>
        <begin position="681"/>
        <end position="706"/>
    </location>
</feature>
<evidence type="ECO:0000259" key="8">
    <source>
        <dbReference type="Pfam" id="PF12704"/>
    </source>
</evidence>
<feature type="transmembrane region" description="Helical" evidence="6">
    <location>
        <begin position="375"/>
        <end position="403"/>
    </location>
</feature>
<keyword evidence="5 6" id="KW-0472">Membrane</keyword>
<feature type="transmembrane region" description="Helical" evidence="6">
    <location>
        <begin position="328"/>
        <end position="355"/>
    </location>
</feature>
<dbReference type="Proteomes" id="UP000613030">
    <property type="component" value="Unassembled WGS sequence"/>
</dbReference>
<feature type="transmembrane region" description="Helical" evidence="6">
    <location>
        <begin position="424"/>
        <end position="445"/>
    </location>
</feature>
<protein>
    <submittedName>
        <fullName evidence="9">ABC transporter permease</fullName>
    </submittedName>
</protein>
<keyword evidence="2" id="KW-1003">Cell membrane</keyword>
<keyword evidence="10" id="KW-1185">Reference proteome</keyword>
<evidence type="ECO:0000256" key="3">
    <source>
        <dbReference type="ARBA" id="ARBA00022692"/>
    </source>
</evidence>
<keyword evidence="4 6" id="KW-1133">Transmembrane helix</keyword>
<feature type="domain" description="ABC3 transporter permease C-terminal" evidence="7">
    <location>
        <begin position="287"/>
        <end position="404"/>
    </location>
</feature>
<dbReference type="EMBL" id="JAERRB010000006">
    <property type="protein sequence ID" value="MBL0743097.1"/>
    <property type="molecule type" value="Genomic_DNA"/>
</dbReference>
<evidence type="ECO:0000256" key="4">
    <source>
        <dbReference type="ARBA" id="ARBA00022989"/>
    </source>
</evidence>
<name>A0ABS1KV49_9BACT</name>
<evidence type="ECO:0000256" key="2">
    <source>
        <dbReference type="ARBA" id="ARBA00022475"/>
    </source>
</evidence>
<dbReference type="RefSeq" id="WP_202012106.1">
    <property type="nucleotide sequence ID" value="NZ_JAERRB010000006.1"/>
</dbReference>
<evidence type="ECO:0000256" key="6">
    <source>
        <dbReference type="SAM" id="Phobius"/>
    </source>
</evidence>
<comment type="caution">
    <text evidence="9">The sequence shown here is derived from an EMBL/GenBank/DDBJ whole genome shotgun (WGS) entry which is preliminary data.</text>
</comment>
<dbReference type="InterPro" id="IPR025857">
    <property type="entry name" value="MacB_PCD"/>
</dbReference>
<dbReference type="PANTHER" id="PTHR30572">
    <property type="entry name" value="MEMBRANE COMPONENT OF TRANSPORTER-RELATED"/>
    <property type="match status" value="1"/>
</dbReference>
<feature type="transmembrane region" description="Helical" evidence="6">
    <location>
        <begin position="763"/>
        <end position="782"/>
    </location>
</feature>
<feature type="domain" description="MacB-like periplasmic core" evidence="8">
    <location>
        <begin position="20"/>
        <end position="240"/>
    </location>
</feature>
<dbReference type="Pfam" id="PF02687">
    <property type="entry name" value="FtsX"/>
    <property type="match status" value="2"/>
</dbReference>
<feature type="domain" description="ABC3 transporter permease C-terminal" evidence="7">
    <location>
        <begin position="684"/>
        <end position="785"/>
    </location>
</feature>
<comment type="subcellular location">
    <subcellularLocation>
        <location evidence="1">Cell membrane</location>
        <topology evidence="1">Multi-pass membrane protein</topology>
    </subcellularLocation>
</comment>
<feature type="transmembrane region" description="Helical" evidence="6">
    <location>
        <begin position="733"/>
        <end position="751"/>
    </location>
</feature>
<proteinExistence type="predicted"/>
<evidence type="ECO:0000313" key="9">
    <source>
        <dbReference type="EMBL" id="MBL0743097.1"/>
    </source>
</evidence>